<dbReference type="AlphaFoldDB" id="A0AA37WRH5"/>
<evidence type="ECO:0000313" key="3">
    <source>
        <dbReference type="Proteomes" id="UP001157440"/>
    </source>
</evidence>
<accession>A0AA37WRH5</accession>
<dbReference type="RefSeq" id="WP_238196341.1">
    <property type="nucleotide sequence ID" value="NZ_BPQZ01000010.1"/>
</dbReference>
<dbReference type="Proteomes" id="UP001157440">
    <property type="component" value="Unassembled WGS sequence"/>
</dbReference>
<evidence type="ECO:0000256" key="1">
    <source>
        <dbReference type="SAM" id="MobiDB-lite"/>
    </source>
</evidence>
<proteinExistence type="predicted"/>
<keyword evidence="3" id="KW-1185">Reference proteome</keyword>
<evidence type="ECO:0000313" key="2">
    <source>
        <dbReference type="EMBL" id="GLS70104.1"/>
    </source>
</evidence>
<organism evidence="2 3">
    <name type="scientific">Methylobacterium tardum</name>
    <dbReference type="NCBI Taxonomy" id="374432"/>
    <lineage>
        <taxon>Bacteria</taxon>
        <taxon>Pseudomonadati</taxon>
        <taxon>Pseudomonadota</taxon>
        <taxon>Alphaproteobacteria</taxon>
        <taxon>Hyphomicrobiales</taxon>
        <taxon>Methylobacteriaceae</taxon>
        <taxon>Methylobacterium</taxon>
    </lineage>
</organism>
<sequence length="69" mass="7361">MIKVHQRDGGFVVADCDGWLPGFYATEHAARKAASMPSETLQAIQNRKNEEVGGTGGVITDADLAEAEE</sequence>
<comment type="caution">
    <text evidence="2">The sequence shown here is derived from an EMBL/GenBank/DDBJ whole genome shotgun (WGS) entry which is preliminary data.</text>
</comment>
<dbReference type="EMBL" id="BSPL01000013">
    <property type="protein sequence ID" value="GLS70104.1"/>
    <property type="molecule type" value="Genomic_DNA"/>
</dbReference>
<name>A0AA37WRH5_9HYPH</name>
<protein>
    <submittedName>
        <fullName evidence="2">Uncharacterized protein</fullName>
    </submittedName>
</protein>
<gene>
    <name evidence="2" type="ORF">GCM10007890_21170</name>
</gene>
<reference evidence="3" key="1">
    <citation type="journal article" date="2019" name="Int. J. Syst. Evol. Microbiol.">
        <title>The Global Catalogue of Microorganisms (GCM) 10K type strain sequencing project: providing services to taxonomists for standard genome sequencing and annotation.</title>
        <authorList>
            <consortium name="The Broad Institute Genomics Platform"/>
            <consortium name="The Broad Institute Genome Sequencing Center for Infectious Disease"/>
            <person name="Wu L."/>
            <person name="Ma J."/>
        </authorList>
    </citation>
    <scope>NUCLEOTIDE SEQUENCE [LARGE SCALE GENOMIC DNA]</scope>
    <source>
        <strain evidence="3">NBRC 103632</strain>
    </source>
</reference>
<feature type="region of interest" description="Disordered" evidence="1">
    <location>
        <begin position="46"/>
        <end position="69"/>
    </location>
</feature>